<keyword evidence="10" id="KW-1185">Reference proteome</keyword>
<evidence type="ECO:0000256" key="2">
    <source>
        <dbReference type="ARBA" id="ARBA00022801"/>
    </source>
</evidence>
<evidence type="ECO:0000259" key="8">
    <source>
        <dbReference type="PROSITE" id="PS51195"/>
    </source>
</evidence>
<dbReference type="CDD" id="cd18787">
    <property type="entry name" value="SF2_C_DEAD"/>
    <property type="match status" value="1"/>
</dbReference>
<dbReference type="GO" id="GO:0005524">
    <property type="term" value="F:ATP binding"/>
    <property type="evidence" value="ECO:0007669"/>
    <property type="project" value="UniProtKB-KW"/>
</dbReference>
<evidence type="ECO:0000313" key="9">
    <source>
        <dbReference type="EMBL" id="CAG9332434.1"/>
    </source>
</evidence>
<dbReference type="GO" id="GO:0016787">
    <property type="term" value="F:hydrolase activity"/>
    <property type="evidence" value="ECO:0007669"/>
    <property type="project" value="UniProtKB-KW"/>
</dbReference>
<dbReference type="SUPFAM" id="SSF52540">
    <property type="entry name" value="P-loop containing nucleoside triphosphate hydrolases"/>
    <property type="match status" value="1"/>
</dbReference>
<feature type="domain" description="Helicase ATP-binding" evidence="6">
    <location>
        <begin position="34"/>
        <end position="205"/>
    </location>
</feature>
<evidence type="ECO:0000256" key="1">
    <source>
        <dbReference type="ARBA" id="ARBA00022741"/>
    </source>
</evidence>
<dbReference type="PANTHER" id="PTHR47959:SF24">
    <property type="entry name" value="ATP-DEPENDENT RNA HELICASE"/>
    <property type="match status" value="1"/>
</dbReference>
<keyword evidence="4" id="KW-0067">ATP-binding</keyword>
<keyword evidence="3" id="KW-0347">Helicase</keyword>
<dbReference type="InterPro" id="IPR001650">
    <property type="entry name" value="Helicase_C-like"/>
</dbReference>
<dbReference type="Pfam" id="PF00270">
    <property type="entry name" value="DEAD"/>
    <property type="match status" value="1"/>
</dbReference>
<dbReference type="PROSITE" id="PS51192">
    <property type="entry name" value="HELICASE_ATP_BIND_1"/>
    <property type="match status" value="1"/>
</dbReference>
<evidence type="ECO:0000313" key="10">
    <source>
        <dbReference type="Proteomes" id="UP001162131"/>
    </source>
</evidence>
<dbReference type="GO" id="GO:0005829">
    <property type="term" value="C:cytosol"/>
    <property type="evidence" value="ECO:0007669"/>
    <property type="project" value="TreeGrafter"/>
</dbReference>
<comment type="caution">
    <text evidence="9">The sequence shown here is derived from an EMBL/GenBank/DDBJ whole genome shotgun (WGS) entry which is preliminary data.</text>
</comment>
<dbReference type="Pfam" id="PF00271">
    <property type="entry name" value="Helicase_C"/>
    <property type="match status" value="1"/>
</dbReference>
<organism evidence="9 10">
    <name type="scientific">Blepharisma stoltei</name>
    <dbReference type="NCBI Taxonomy" id="1481888"/>
    <lineage>
        <taxon>Eukaryota</taxon>
        <taxon>Sar</taxon>
        <taxon>Alveolata</taxon>
        <taxon>Ciliophora</taxon>
        <taxon>Postciliodesmatophora</taxon>
        <taxon>Heterotrichea</taxon>
        <taxon>Heterotrichida</taxon>
        <taxon>Blepharismidae</taxon>
        <taxon>Blepharisma</taxon>
    </lineage>
</organism>
<dbReference type="InterPro" id="IPR014014">
    <property type="entry name" value="RNA_helicase_DEAD_Q_motif"/>
</dbReference>
<dbReference type="InterPro" id="IPR050079">
    <property type="entry name" value="DEAD_box_RNA_helicase"/>
</dbReference>
<feature type="short sequence motif" description="Q motif" evidence="5">
    <location>
        <begin position="3"/>
        <end position="31"/>
    </location>
</feature>
<keyword evidence="2" id="KW-0378">Hydrolase</keyword>
<feature type="domain" description="Helicase C-terminal" evidence="7">
    <location>
        <begin position="210"/>
        <end position="358"/>
    </location>
</feature>
<evidence type="ECO:0000259" key="6">
    <source>
        <dbReference type="PROSITE" id="PS51192"/>
    </source>
</evidence>
<protein>
    <recommendedName>
        <fullName evidence="11">RNA helicase</fullName>
    </recommendedName>
</protein>
<dbReference type="GO" id="GO:0003676">
    <property type="term" value="F:nucleic acid binding"/>
    <property type="evidence" value="ECO:0007669"/>
    <property type="project" value="InterPro"/>
</dbReference>
<reference evidence="9" key="1">
    <citation type="submission" date="2021-09" db="EMBL/GenBank/DDBJ databases">
        <authorList>
            <consortium name="AG Swart"/>
            <person name="Singh M."/>
            <person name="Singh A."/>
            <person name="Seah K."/>
            <person name="Emmerich C."/>
        </authorList>
    </citation>
    <scope>NUCLEOTIDE SEQUENCE</scope>
    <source>
        <strain evidence="9">ATCC30299</strain>
    </source>
</reference>
<dbReference type="SMART" id="SM00490">
    <property type="entry name" value="HELICc"/>
    <property type="match status" value="1"/>
</dbReference>
<dbReference type="GO" id="GO:0003724">
    <property type="term" value="F:RNA helicase activity"/>
    <property type="evidence" value="ECO:0007669"/>
    <property type="project" value="InterPro"/>
</dbReference>
<keyword evidence="1" id="KW-0547">Nucleotide-binding</keyword>
<dbReference type="PROSITE" id="PS51195">
    <property type="entry name" value="Q_MOTIF"/>
    <property type="match status" value="1"/>
</dbReference>
<dbReference type="Gene3D" id="3.40.50.300">
    <property type="entry name" value="P-loop containing nucleotide triphosphate hydrolases"/>
    <property type="match status" value="2"/>
</dbReference>
<name>A0AAU9JYT6_9CILI</name>
<accession>A0AAU9JYT6</accession>
<proteinExistence type="predicted"/>
<dbReference type="PROSITE" id="PS51194">
    <property type="entry name" value="HELICASE_CTER"/>
    <property type="match status" value="1"/>
</dbReference>
<evidence type="ECO:0008006" key="11">
    <source>
        <dbReference type="Google" id="ProtNLM"/>
    </source>
</evidence>
<dbReference type="InterPro" id="IPR014001">
    <property type="entry name" value="Helicase_ATP-bd"/>
</dbReference>
<dbReference type="SMART" id="SM00487">
    <property type="entry name" value="DEXDc"/>
    <property type="match status" value="1"/>
</dbReference>
<dbReference type="AlphaFoldDB" id="A0AAU9JYT6"/>
<dbReference type="PANTHER" id="PTHR47959">
    <property type="entry name" value="ATP-DEPENDENT RNA HELICASE RHLE-RELATED"/>
    <property type="match status" value="1"/>
</dbReference>
<dbReference type="EMBL" id="CAJZBQ010000054">
    <property type="protein sequence ID" value="CAG9332434.1"/>
    <property type="molecule type" value="Genomic_DNA"/>
</dbReference>
<sequence>MEEFLRNSGFSEPLINAVHTLGYKHPTAVQSECIPLILKGEEVKAKAPTGTGKTAAFALPILELLRRDPYSVFALVISPTRELALQINDQFKAFGSNISVKTQCIVGGVDILRQAQALTQIRPHIVIGTPGRLNTLLSQPDILEIFSNLQFLVLDECDFLEESQKEDLDQVKALISPSKVLNFSATLDEGPTLGERANIKEYFLLVPDVVKDNYLIKLLERHSDINIIVFTQTCPEAFLLSKTLEEMKISVLPLHSLMSQHAREASLHHFRSAKAAVLVATDVAARGLDLPQVRLVINHHVPRSSKTYLHRIGRTGRAGRGGMAITLVTQFEVSLVLHIEKKLNTHLEELYNEEEMKILEDEVVNTLNKVTNIKAVISHRVKRPSLDNKKRKELLVSKLKKIQRLSRNTT</sequence>
<evidence type="ECO:0000256" key="4">
    <source>
        <dbReference type="ARBA" id="ARBA00022840"/>
    </source>
</evidence>
<evidence type="ECO:0000259" key="7">
    <source>
        <dbReference type="PROSITE" id="PS51194"/>
    </source>
</evidence>
<feature type="domain" description="DEAD-box RNA helicase Q" evidence="8">
    <location>
        <begin position="3"/>
        <end position="31"/>
    </location>
</feature>
<dbReference type="InterPro" id="IPR011545">
    <property type="entry name" value="DEAD/DEAH_box_helicase_dom"/>
</dbReference>
<dbReference type="Proteomes" id="UP001162131">
    <property type="component" value="Unassembled WGS sequence"/>
</dbReference>
<gene>
    <name evidence="9" type="ORF">BSTOLATCC_MIC55880</name>
</gene>
<dbReference type="InterPro" id="IPR027417">
    <property type="entry name" value="P-loop_NTPase"/>
</dbReference>
<evidence type="ECO:0000256" key="3">
    <source>
        <dbReference type="ARBA" id="ARBA00022806"/>
    </source>
</evidence>
<evidence type="ECO:0000256" key="5">
    <source>
        <dbReference type="PROSITE-ProRule" id="PRU00552"/>
    </source>
</evidence>